<dbReference type="VEuPathDB" id="VectorBase:GBRI030088"/>
<dbReference type="AlphaFoldDB" id="A0A1A9WS55"/>
<reference evidence="3" key="1">
    <citation type="submission" date="2014-03" db="EMBL/GenBank/DDBJ databases">
        <authorList>
            <person name="Aksoy S."/>
            <person name="Warren W."/>
            <person name="Wilson R.K."/>
        </authorList>
    </citation>
    <scope>NUCLEOTIDE SEQUENCE [LARGE SCALE GENOMIC DNA]</scope>
    <source>
        <strain evidence="3">IAEA</strain>
    </source>
</reference>
<dbReference type="EnsemblMetazoa" id="GBRI030088-RA">
    <property type="protein sequence ID" value="GBRI030088-PA"/>
    <property type="gene ID" value="GBRI030088"/>
</dbReference>
<accession>A0A1A9WS55</accession>
<evidence type="ECO:0000313" key="3">
    <source>
        <dbReference type="Proteomes" id="UP000091820"/>
    </source>
</evidence>
<keyword evidence="3" id="KW-1185">Reference proteome</keyword>
<proteinExistence type="predicted"/>
<keyword evidence="1" id="KW-0812">Transmembrane</keyword>
<keyword evidence="1" id="KW-0472">Membrane</keyword>
<reference evidence="2" key="2">
    <citation type="submission" date="2020-05" db="UniProtKB">
        <authorList>
            <consortium name="EnsemblMetazoa"/>
        </authorList>
    </citation>
    <scope>IDENTIFICATION</scope>
    <source>
        <strain evidence="2">IAEA</strain>
    </source>
</reference>
<organism evidence="2 3">
    <name type="scientific">Glossina brevipalpis</name>
    <dbReference type="NCBI Taxonomy" id="37001"/>
    <lineage>
        <taxon>Eukaryota</taxon>
        <taxon>Metazoa</taxon>
        <taxon>Ecdysozoa</taxon>
        <taxon>Arthropoda</taxon>
        <taxon>Hexapoda</taxon>
        <taxon>Insecta</taxon>
        <taxon>Pterygota</taxon>
        <taxon>Neoptera</taxon>
        <taxon>Endopterygota</taxon>
        <taxon>Diptera</taxon>
        <taxon>Brachycera</taxon>
        <taxon>Muscomorpha</taxon>
        <taxon>Hippoboscoidea</taxon>
        <taxon>Glossinidae</taxon>
        <taxon>Glossina</taxon>
    </lineage>
</organism>
<sequence length="101" mass="11145">MLAHIPLYPTFNAGTGIVDVAFINNSVCGLVIESAVELVVAVIEFMFAVDDNNVKVAFSVVVVVVVVVVIFDDLGLFQSPKRVQAFFHLHWVHHISRRSIP</sequence>
<protein>
    <submittedName>
        <fullName evidence="2">Uncharacterized protein</fullName>
    </submittedName>
</protein>
<evidence type="ECO:0000256" key="1">
    <source>
        <dbReference type="SAM" id="Phobius"/>
    </source>
</evidence>
<keyword evidence="1" id="KW-1133">Transmembrane helix</keyword>
<name>A0A1A9WS55_9MUSC</name>
<evidence type="ECO:0000313" key="2">
    <source>
        <dbReference type="EnsemblMetazoa" id="GBRI030088-PA"/>
    </source>
</evidence>
<feature type="transmembrane region" description="Helical" evidence="1">
    <location>
        <begin position="56"/>
        <end position="77"/>
    </location>
</feature>
<dbReference type="Proteomes" id="UP000091820">
    <property type="component" value="Unassembled WGS sequence"/>
</dbReference>